<feature type="region of interest" description="Disordered" evidence="7">
    <location>
        <begin position="1"/>
        <end position="39"/>
    </location>
</feature>
<dbReference type="SUPFAM" id="SSF57701">
    <property type="entry name" value="Zn2/Cys6 DNA-binding domain"/>
    <property type="match status" value="1"/>
</dbReference>
<organism evidence="9 10">
    <name type="scientific">Favolaschia claudopus</name>
    <dbReference type="NCBI Taxonomy" id="2862362"/>
    <lineage>
        <taxon>Eukaryota</taxon>
        <taxon>Fungi</taxon>
        <taxon>Dikarya</taxon>
        <taxon>Basidiomycota</taxon>
        <taxon>Agaricomycotina</taxon>
        <taxon>Agaricomycetes</taxon>
        <taxon>Agaricomycetidae</taxon>
        <taxon>Agaricales</taxon>
        <taxon>Marasmiineae</taxon>
        <taxon>Mycenaceae</taxon>
        <taxon>Favolaschia</taxon>
    </lineage>
</organism>
<sequence length="238" mass="26690">MFYPDFPASSKLSVQMPGKKAKKQALSPNNSQSKRPTYTRSKTGCLTCRVKKIKCDEVKPNCTRCARGQRDCAWPAASAPKESPLVKHPRMEDTAVRRGHWQGTFQHNEATQLQLGIPRHQSRGSPYTVPVDDFRWNYHAHINNPFVHLANGNSSDTNSHMHPAHTSISHLAHVYSSDASTTHHPVAQYQCPSTHHIGNSHPAYVHTSDTSMTHLGMVAQYQATRLLSESQNPWPTHM</sequence>
<keyword evidence="4" id="KW-0238">DNA-binding</keyword>
<evidence type="ECO:0000256" key="2">
    <source>
        <dbReference type="ARBA" id="ARBA00022833"/>
    </source>
</evidence>
<protein>
    <recommendedName>
        <fullName evidence="8">Zn(2)-C6 fungal-type domain-containing protein</fullName>
    </recommendedName>
</protein>
<dbReference type="PROSITE" id="PS50048">
    <property type="entry name" value="ZN2_CY6_FUNGAL_2"/>
    <property type="match status" value="1"/>
</dbReference>
<dbReference type="Gene3D" id="4.10.240.10">
    <property type="entry name" value="Zn(2)-C6 fungal-type DNA-binding domain"/>
    <property type="match status" value="1"/>
</dbReference>
<keyword evidence="6" id="KW-0539">Nucleus</keyword>
<dbReference type="CDD" id="cd00067">
    <property type="entry name" value="GAL4"/>
    <property type="match status" value="1"/>
</dbReference>
<evidence type="ECO:0000256" key="5">
    <source>
        <dbReference type="ARBA" id="ARBA00023163"/>
    </source>
</evidence>
<dbReference type="EMBL" id="JAWWNJ010000151">
    <property type="protein sequence ID" value="KAK6981339.1"/>
    <property type="molecule type" value="Genomic_DNA"/>
</dbReference>
<keyword evidence="1" id="KW-0479">Metal-binding</keyword>
<dbReference type="InterPro" id="IPR052360">
    <property type="entry name" value="Transcr_Regulatory_Proteins"/>
</dbReference>
<evidence type="ECO:0000256" key="7">
    <source>
        <dbReference type="SAM" id="MobiDB-lite"/>
    </source>
</evidence>
<keyword evidence="10" id="KW-1185">Reference proteome</keyword>
<reference evidence="9 10" key="1">
    <citation type="journal article" date="2024" name="J Genomics">
        <title>Draft genome sequencing and assembly of Favolaschia claudopus CIRM-BRFM 2984 isolated from oak limbs.</title>
        <authorList>
            <person name="Navarro D."/>
            <person name="Drula E."/>
            <person name="Chaduli D."/>
            <person name="Cazenave R."/>
            <person name="Ahrendt S."/>
            <person name="Wang J."/>
            <person name="Lipzen A."/>
            <person name="Daum C."/>
            <person name="Barry K."/>
            <person name="Grigoriev I.V."/>
            <person name="Favel A."/>
            <person name="Rosso M.N."/>
            <person name="Martin F."/>
        </authorList>
    </citation>
    <scope>NUCLEOTIDE SEQUENCE [LARGE SCALE GENOMIC DNA]</scope>
    <source>
        <strain evidence="9 10">CIRM-BRFM 2984</strain>
    </source>
</reference>
<dbReference type="SMART" id="SM00066">
    <property type="entry name" value="GAL4"/>
    <property type="match status" value="1"/>
</dbReference>
<dbReference type="InterPro" id="IPR001138">
    <property type="entry name" value="Zn2Cys6_DnaBD"/>
</dbReference>
<dbReference type="PANTHER" id="PTHR36206">
    <property type="entry name" value="ASPERCRYPTIN BIOSYNTHESIS CLUSTER-SPECIFIC TRANSCRIPTION REGULATOR ATNN-RELATED"/>
    <property type="match status" value="1"/>
</dbReference>
<dbReference type="Pfam" id="PF00172">
    <property type="entry name" value="Zn_clus"/>
    <property type="match status" value="1"/>
</dbReference>
<keyword evidence="5" id="KW-0804">Transcription</keyword>
<dbReference type="GO" id="GO:0008270">
    <property type="term" value="F:zinc ion binding"/>
    <property type="evidence" value="ECO:0007669"/>
    <property type="project" value="InterPro"/>
</dbReference>
<proteinExistence type="predicted"/>
<evidence type="ECO:0000256" key="1">
    <source>
        <dbReference type="ARBA" id="ARBA00022723"/>
    </source>
</evidence>
<feature type="domain" description="Zn(2)-C6 fungal-type" evidence="8">
    <location>
        <begin position="44"/>
        <end position="74"/>
    </location>
</feature>
<dbReference type="GO" id="GO:0003677">
    <property type="term" value="F:DNA binding"/>
    <property type="evidence" value="ECO:0007669"/>
    <property type="project" value="UniProtKB-KW"/>
</dbReference>
<evidence type="ECO:0000256" key="6">
    <source>
        <dbReference type="ARBA" id="ARBA00023242"/>
    </source>
</evidence>
<gene>
    <name evidence="9" type="ORF">R3P38DRAFT_3234357</name>
</gene>
<keyword evidence="2" id="KW-0862">Zinc</keyword>
<evidence type="ECO:0000313" key="9">
    <source>
        <dbReference type="EMBL" id="KAK6981339.1"/>
    </source>
</evidence>
<dbReference type="GO" id="GO:0000981">
    <property type="term" value="F:DNA-binding transcription factor activity, RNA polymerase II-specific"/>
    <property type="evidence" value="ECO:0007669"/>
    <property type="project" value="InterPro"/>
</dbReference>
<name>A0AAV9ZHJ0_9AGAR</name>
<dbReference type="PROSITE" id="PS00463">
    <property type="entry name" value="ZN2_CY6_FUNGAL_1"/>
    <property type="match status" value="1"/>
</dbReference>
<comment type="caution">
    <text evidence="9">The sequence shown here is derived from an EMBL/GenBank/DDBJ whole genome shotgun (WGS) entry which is preliminary data.</text>
</comment>
<keyword evidence="3" id="KW-0805">Transcription regulation</keyword>
<dbReference type="AlphaFoldDB" id="A0AAV9ZHJ0"/>
<dbReference type="InterPro" id="IPR036864">
    <property type="entry name" value="Zn2-C6_fun-type_DNA-bd_sf"/>
</dbReference>
<accession>A0AAV9ZHJ0</accession>
<dbReference type="PANTHER" id="PTHR36206:SF12">
    <property type="entry name" value="ASPERCRYPTIN BIOSYNTHESIS CLUSTER-SPECIFIC TRANSCRIPTION REGULATOR ATNN-RELATED"/>
    <property type="match status" value="1"/>
</dbReference>
<dbReference type="Proteomes" id="UP001362999">
    <property type="component" value="Unassembled WGS sequence"/>
</dbReference>
<evidence type="ECO:0000256" key="4">
    <source>
        <dbReference type="ARBA" id="ARBA00023125"/>
    </source>
</evidence>
<evidence type="ECO:0000256" key="3">
    <source>
        <dbReference type="ARBA" id="ARBA00023015"/>
    </source>
</evidence>
<feature type="compositionally biased region" description="Polar residues" evidence="7">
    <location>
        <begin position="26"/>
        <end position="39"/>
    </location>
</feature>
<evidence type="ECO:0000259" key="8">
    <source>
        <dbReference type="PROSITE" id="PS50048"/>
    </source>
</evidence>
<evidence type="ECO:0000313" key="10">
    <source>
        <dbReference type="Proteomes" id="UP001362999"/>
    </source>
</evidence>